<keyword evidence="3" id="KW-1185">Reference proteome</keyword>
<evidence type="ECO:0000313" key="3">
    <source>
        <dbReference type="Proteomes" id="UP000190961"/>
    </source>
</evidence>
<name>A0A1T5K4E1_9BACT</name>
<feature type="transmembrane region" description="Helical" evidence="1">
    <location>
        <begin position="21"/>
        <end position="42"/>
    </location>
</feature>
<protein>
    <submittedName>
        <fullName evidence="2">Uncharacterized protein</fullName>
    </submittedName>
</protein>
<dbReference type="EMBL" id="FUZU01000001">
    <property type="protein sequence ID" value="SKC58338.1"/>
    <property type="molecule type" value="Genomic_DNA"/>
</dbReference>
<organism evidence="2 3">
    <name type="scientific">Ohtaekwangia koreensis</name>
    <dbReference type="NCBI Taxonomy" id="688867"/>
    <lineage>
        <taxon>Bacteria</taxon>
        <taxon>Pseudomonadati</taxon>
        <taxon>Bacteroidota</taxon>
        <taxon>Cytophagia</taxon>
        <taxon>Cytophagales</taxon>
        <taxon>Fulvivirgaceae</taxon>
        <taxon>Ohtaekwangia</taxon>
    </lineage>
</organism>
<keyword evidence="1" id="KW-0472">Membrane</keyword>
<accession>A0A1T5K4E1</accession>
<dbReference type="Proteomes" id="UP000190961">
    <property type="component" value="Unassembled WGS sequence"/>
</dbReference>
<gene>
    <name evidence="2" type="ORF">SAMN05660236_1789</name>
</gene>
<keyword evidence="1" id="KW-0812">Transmembrane</keyword>
<reference evidence="2 3" key="1">
    <citation type="submission" date="2017-02" db="EMBL/GenBank/DDBJ databases">
        <authorList>
            <person name="Peterson S.W."/>
        </authorList>
    </citation>
    <scope>NUCLEOTIDE SEQUENCE [LARGE SCALE GENOMIC DNA]</scope>
    <source>
        <strain evidence="2 3">DSM 25262</strain>
    </source>
</reference>
<evidence type="ECO:0000256" key="1">
    <source>
        <dbReference type="SAM" id="Phobius"/>
    </source>
</evidence>
<keyword evidence="1" id="KW-1133">Transmembrane helix</keyword>
<proteinExistence type="predicted"/>
<dbReference type="STRING" id="688867.SAMN05660236_1789"/>
<evidence type="ECO:0000313" key="2">
    <source>
        <dbReference type="EMBL" id="SKC58338.1"/>
    </source>
</evidence>
<sequence>MCILEVLYQAMEQPPKKKFNIQIIVGIITTAIVSIIVQQYFFKTPSYDEAIKKAATEINKTCPLMVDTETRLDSVEAFGRMLQYNYTLVNMEKASVDTTDLKNFLEPTILNNMKTSPELKYYRDCNATLAYLYLDKNKQRLLKISITPDRYKTP</sequence>
<dbReference type="AlphaFoldDB" id="A0A1T5K4E1"/>